<dbReference type="PIRSF" id="PIRSF017393">
    <property type="entry name" value="MTase_SAV2177"/>
    <property type="match status" value="1"/>
</dbReference>
<keyword evidence="1" id="KW-0489">Methyltransferase</keyword>
<protein>
    <submittedName>
        <fullName evidence="1">SAM-dependent methyltransferase</fullName>
    </submittedName>
</protein>
<dbReference type="GO" id="GO:0008168">
    <property type="term" value="F:methyltransferase activity"/>
    <property type="evidence" value="ECO:0007669"/>
    <property type="project" value="UniProtKB-KW"/>
</dbReference>
<reference evidence="1" key="1">
    <citation type="submission" date="2022-10" db="EMBL/GenBank/DDBJ databases">
        <title>The complete genomes of actinobacterial strains from the NBC collection.</title>
        <authorList>
            <person name="Joergensen T.S."/>
            <person name="Alvarez Arevalo M."/>
            <person name="Sterndorff E.B."/>
            <person name="Faurdal D."/>
            <person name="Vuksanovic O."/>
            <person name="Mourched A.-S."/>
            <person name="Charusanti P."/>
            <person name="Shaw S."/>
            <person name="Blin K."/>
            <person name="Weber T."/>
        </authorList>
    </citation>
    <scope>NUCLEOTIDE SEQUENCE</scope>
    <source>
        <strain evidence="1">NBC_00119</strain>
    </source>
</reference>
<dbReference type="Pfam" id="PF04672">
    <property type="entry name" value="Methyltransf_19"/>
    <property type="match status" value="1"/>
</dbReference>
<name>A0AAU1TWB0_9ACTN</name>
<dbReference type="InterPro" id="IPR029063">
    <property type="entry name" value="SAM-dependent_MTases_sf"/>
</dbReference>
<gene>
    <name evidence="1" type="ORF">OHU69_00230</name>
    <name evidence="2" type="ORF">OHU69_50440</name>
</gene>
<evidence type="ECO:0000313" key="2">
    <source>
        <dbReference type="EMBL" id="WTS18459.1"/>
    </source>
</evidence>
<dbReference type="AlphaFoldDB" id="A0AAU1TWB0"/>
<dbReference type="Gene3D" id="3.40.50.150">
    <property type="entry name" value="Vaccinia Virus protein VP39"/>
    <property type="match status" value="1"/>
</dbReference>
<organism evidence="1">
    <name type="scientific">Streptomyces sp. NBC_00119</name>
    <dbReference type="NCBI Taxonomy" id="2975659"/>
    <lineage>
        <taxon>Bacteria</taxon>
        <taxon>Bacillati</taxon>
        <taxon>Actinomycetota</taxon>
        <taxon>Actinomycetes</taxon>
        <taxon>Kitasatosporales</taxon>
        <taxon>Streptomycetaceae</taxon>
        <taxon>Streptomyces</taxon>
    </lineage>
</organism>
<keyword evidence="1" id="KW-0808">Transferase</keyword>
<accession>A0AAU1TWB0</accession>
<sequence length="271" mass="29524">MSGGRVPLAGVVDVTLPSVARMNDYLLGGKDHYPADRAACEDLVQLAPGTRKLTETSHRFLLRAVRRMALGFGVRQFVCFGAGLPTQVTVHQVAQRADPRARVVYVDDDPLVVAHGRAVLEDGRSTLMVQSASFDAAHVLELEAVGRVIDVRRPVAVLFVSVLQHLPGEGVCAQVLGDVAQHLAPGSFLAASQRVSDDAQMRRRIGDLMQEHAVPGWRHVRAPEAVDRIFGHWRLLAPGLADVARWGGTECLAPPQRGREWFEYGGVARIL</sequence>
<dbReference type="GO" id="GO:0032259">
    <property type="term" value="P:methylation"/>
    <property type="evidence" value="ECO:0007669"/>
    <property type="project" value="UniProtKB-KW"/>
</dbReference>
<proteinExistence type="predicted"/>
<evidence type="ECO:0000313" key="1">
    <source>
        <dbReference type="EMBL" id="WTS09714.1"/>
    </source>
</evidence>
<dbReference type="InterPro" id="IPR006764">
    <property type="entry name" value="SAM_dep_MeTrfase_SAV2177_type"/>
</dbReference>
<dbReference type="EMBL" id="CP108195">
    <property type="protein sequence ID" value="WTS18459.1"/>
    <property type="molecule type" value="Genomic_DNA"/>
</dbReference>
<dbReference type="SUPFAM" id="SSF53335">
    <property type="entry name" value="S-adenosyl-L-methionine-dependent methyltransferases"/>
    <property type="match status" value="1"/>
</dbReference>
<dbReference type="EMBL" id="CP108195">
    <property type="protein sequence ID" value="WTS09714.1"/>
    <property type="molecule type" value="Genomic_DNA"/>
</dbReference>